<reference evidence="1 2" key="1">
    <citation type="journal article" date="2021" name="BMC Genomics">
        <title>Datura genome reveals duplications of psychoactive alkaloid biosynthetic genes and high mutation rate following tissue culture.</title>
        <authorList>
            <person name="Rajewski A."/>
            <person name="Carter-House D."/>
            <person name="Stajich J."/>
            <person name="Litt A."/>
        </authorList>
    </citation>
    <scope>NUCLEOTIDE SEQUENCE [LARGE SCALE GENOMIC DNA]</scope>
    <source>
        <strain evidence="1">AR-01</strain>
    </source>
</reference>
<comment type="caution">
    <text evidence="1">The sequence shown here is derived from an EMBL/GenBank/DDBJ whole genome shotgun (WGS) entry which is preliminary data.</text>
</comment>
<keyword evidence="2" id="KW-1185">Reference proteome</keyword>
<dbReference type="EMBL" id="JACEIK010004634">
    <property type="protein sequence ID" value="MCD9645987.1"/>
    <property type="molecule type" value="Genomic_DNA"/>
</dbReference>
<accession>A0ABS8VHM2</accession>
<name>A0ABS8VHM2_DATST</name>
<sequence length="82" mass="8626">LHCAGGRVPHAFCSAGKASPDTCHRAASAPRRTHCLVGRLMPRAWNRAAQGPHRASFSVARPVPRASSCATRPVPCTSGRIA</sequence>
<protein>
    <submittedName>
        <fullName evidence="1">Uncharacterized protein</fullName>
    </submittedName>
</protein>
<evidence type="ECO:0000313" key="1">
    <source>
        <dbReference type="EMBL" id="MCD9645987.1"/>
    </source>
</evidence>
<proteinExistence type="predicted"/>
<dbReference type="Proteomes" id="UP000823775">
    <property type="component" value="Unassembled WGS sequence"/>
</dbReference>
<gene>
    <name evidence="1" type="ORF">HAX54_035477</name>
</gene>
<evidence type="ECO:0000313" key="2">
    <source>
        <dbReference type="Proteomes" id="UP000823775"/>
    </source>
</evidence>
<feature type="non-terminal residue" evidence="1">
    <location>
        <position position="82"/>
    </location>
</feature>
<feature type="non-terminal residue" evidence="1">
    <location>
        <position position="1"/>
    </location>
</feature>
<organism evidence="1 2">
    <name type="scientific">Datura stramonium</name>
    <name type="common">Jimsonweed</name>
    <name type="synonym">Common thornapple</name>
    <dbReference type="NCBI Taxonomy" id="4076"/>
    <lineage>
        <taxon>Eukaryota</taxon>
        <taxon>Viridiplantae</taxon>
        <taxon>Streptophyta</taxon>
        <taxon>Embryophyta</taxon>
        <taxon>Tracheophyta</taxon>
        <taxon>Spermatophyta</taxon>
        <taxon>Magnoliopsida</taxon>
        <taxon>eudicotyledons</taxon>
        <taxon>Gunneridae</taxon>
        <taxon>Pentapetalae</taxon>
        <taxon>asterids</taxon>
        <taxon>lamiids</taxon>
        <taxon>Solanales</taxon>
        <taxon>Solanaceae</taxon>
        <taxon>Solanoideae</taxon>
        <taxon>Datureae</taxon>
        <taxon>Datura</taxon>
    </lineage>
</organism>